<keyword evidence="5 11" id="KW-0436">Ligase</keyword>
<dbReference type="PRINTS" id="PR01038">
    <property type="entry name" value="TRNASYNTHARG"/>
</dbReference>
<keyword evidence="4 11" id="KW-0963">Cytoplasm</keyword>
<comment type="similarity">
    <text evidence="2 11 12">Belongs to the class-I aminoacyl-tRNA synthetase family.</text>
</comment>
<dbReference type="Pfam" id="PF05746">
    <property type="entry name" value="DALR_1"/>
    <property type="match status" value="1"/>
</dbReference>
<dbReference type="FunFam" id="3.40.50.620:FF:000062">
    <property type="entry name" value="Arginine--tRNA ligase"/>
    <property type="match status" value="1"/>
</dbReference>
<dbReference type="EC" id="6.1.1.19" evidence="11"/>
<keyword evidence="6 11" id="KW-0547">Nucleotide-binding</keyword>
<dbReference type="RefSeq" id="WP_104724947.1">
    <property type="nucleotide sequence ID" value="NZ_FZNE01000010.1"/>
</dbReference>
<dbReference type="PANTHER" id="PTHR11956:SF5">
    <property type="entry name" value="ARGININE--TRNA LIGASE, CYTOPLASMIC"/>
    <property type="match status" value="1"/>
</dbReference>
<evidence type="ECO:0000256" key="9">
    <source>
        <dbReference type="ARBA" id="ARBA00023146"/>
    </source>
</evidence>
<dbReference type="Gene3D" id="3.40.50.620">
    <property type="entry name" value="HUPs"/>
    <property type="match status" value="1"/>
</dbReference>
<evidence type="ECO:0000256" key="8">
    <source>
        <dbReference type="ARBA" id="ARBA00022917"/>
    </source>
</evidence>
<dbReference type="InterPro" id="IPR014729">
    <property type="entry name" value="Rossmann-like_a/b/a_fold"/>
</dbReference>
<dbReference type="Gene3D" id="3.30.1360.70">
    <property type="entry name" value="Arginyl tRNA synthetase N-terminal domain"/>
    <property type="match status" value="1"/>
</dbReference>
<dbReference type="Pfam" id="PF03485">
    <property type="entry name" value="Arg_tRNA_synt_N"/>
    <property type="match status" value="1"/>
</dbReference>
<keyword evidence="8 11" id="KW-0648">Protein biosynthesis</keyword>
<keyword evidence="9 11" id="KW-0030">Aminoacyl-tRNA synthetase</keyword>
<evidence type="ECO:0000313" key="16">
    <source>
        <dbReference type="EMBL" id="RDU68697.1"/>
    </source>
</evidence>
<gene>
    <name evidence="11" type="primary">argS</name>
    <name evidence="16" type="ORF">CQA62_05615</name>
</gene>
<dbReference type="EMBL" id="NXLU01000007">
    <property type="protein sequence ID" value="RDU68697.1"/>
    <property type="molecule type" value="Genomic_DNA"/>
</dbReference>
<feature type="coiled-coil region" evidence="13">
    <location>
        <begin position="239"/>
        <end position="266"/>
    </location>
</feature>
<feature type="domain" description="DALR anticodon binding" evidence="14">
    <location>
        <begin position="414"/>
        <end position="528"/>
    </location>
</feature>
<dbReference type="GO" id="GO:0005737">
    <property type="term" value="C:cytoplasm"/>
    <property type="evidence" value="ECO:0007669"/>
    <property type="project" value="UniProtKB-SubCell"/>
</dbReference>
<dbReference type="InterPro" id="IPR005148">
    <property type="entry name" value="Arg-tRNA-synth_N"/>
</dbReference>
<dbReference type="PANTHER" id="PTHR11956">
    <property type="entry name" value="ARGINYL-TRNA SYNTHETASE"/>
    <property type="match status" value="1"/>
</dbReference>
<evidence type="ECO:0000313" key="17">
    <source>
        <dbReference type="Proteomes" id="UP000257067"/>
    </source>
</evidence>
<evidence type="ECO:0000256" key="1">
    <source>
        <dbReference type="ARBA" id="ARBA00004496"/>
    </source>
</evidence>
<comment type="subcellular location">
    <subcellularLocation>
        <location evidence="1 11">Cytoplasm</location>
    </subcellularLocation>
</comment>
<evidence type="ECO:0000256" key="6">
    <source>
        <dbReference type="ARBA" id="ARBA00022741"/>
    </source>
</evidence>
<dbReference type="PROSITE" id="PS00178">
    <property type="entry name" value="AA_TRNA_LIGASE_I"/>
    <property type="match status" value="1"/>
</dbReference>
<evidence type="ECO:0000259" key="15">
    <source>
        <dbReference type="SMART" id="SM01016"/>
    </source>
</evidence>
<dbReference type="SMART" id="SM01016">
    <property type="entry name" value="Arg_tRNA_synt_N"/>
    <property type="match status" value="1"/>
</dbReference>
<dbReference type="InterPro" id="IPR001412">
    <property type="entry name" value="aa-tRNA-synth_I_CS"/>
</dbReference>
<evidence type="ECO:0000256" key="5">
    <source>
        <dbReference type="ARBA" id="ARBA00022598"/>
    </source>
</evidence>
<dbReference type="SUPFAM" id="SSF55190">
    <property type="entry name" value="Arginyl-tRNA synthetase (ArgRS), N-terminal 'additional' domain"/>
    <property type="match status" value="1"/>
</dbReference>
<evidence type="ECO:0000256" key="11">
    <source>
        <dbReference type="HAMAP-Rule" id="MF_00123"/>
    </source>
</evidence>
<dbReference type="OrthoDB" id="9803211at2"/>
<reference evidence="16 17" key="1">
    <citation type="submission" date="2018-04" db="EMBL/GenBank/DDBJ databases">
        <title>Novel Campyloabacter and Helicobacter Species and Strains.</title>
        <authorList>
            <person name="Mannion A.J."/>
            <person name="Shen Z."/>
            <person name="Fox J.G."/>
        </authorList>
    </citation>
    <scope>NUCLEOTIDE SEQUENCE [LARGE SCALE GENOMIC DNA]</scope>
    <source>
        <strain evidence="16 17">ATCC 700242</strain>
    </source>
</reference>
<proteinExistence type="inferred from homology"/>
<evidence type="ECO:0000259" key="14">
    <source>
        <dbReference type="SMART" id="SM00836"/>
    </source>
</evidence>
<keyword evidence="17" id="KW-1185">Reference proteome</keyword>
<dbReference type="InterPro" id="IPR036695">
    <property type="entry name" value="Arg-tRNA-synth_N_sf"/>
</dbReference>
<protein>
    <recommendedName>
        <fullName evidence="11">Arginine--tRNA ligase</fullName>
        <ecNumber evidence="11">6.1.1.19</ecNumber>
    </recommendedName>
    <alternativeName>
        <fullName evidence="11">Arginyl-tRNA synthetase</fullName>
        <shortName evidence="11">ArgRS</shortName>
    </alternativeName>
</protein>
<dbReference type="Gene3D" id="1.10.730.10">
    <property type="entry name" value="Isoleucyl-tRNA Synthetase, Domain 1"/>
    <property type="match status" value="1"/>
</dbReference>
<evidence type="ECO:0000256" key="3">
    <source>
        <dbReference type="ARBA" id="ARBA00011245"/>
    </source>
</evidence>
<evidence type="ECO:0000256" key="12">
    <source>
        <dbReference type="RuleBase" id="RU363038"/>
    </source>
</evidence>
<dbReference type="SUPFAM" id="SSF47323">
    <property type="entry name" value="Anticodon-binding domain of a subclass of class I aminoacyl-tRNA synthetases"/>
    <property type="match status" value="1"/>
</dbReference>
<organism evidence="16 17">
    <name type="scientific">Helicobacter cholecystus</name>
    <dbReference type="NCBI Taxonomy" id="45498"/>
    <lineage>
        <taxon>Bacteria</taxon>
        <taxon>Pseudomonadati</taxon>
        <taxon>Campylobacterota</taxon>
        <taxon>Epsilonproteobacteria</taxon>
        <taxon>Campylobacterales</taxon>
        <taxon>Helicobacteraceae</taxon>
        <taxon>Helicobacter</taxon>
    </lineage>
</organism>
<comment type="caution">
    <text evidence="16">The sequence shown here is derived from an EMBL/GenBank/DDBJ whole genome shotgun (WGS) entry which is preliminary data.</text>
</comment>
<evidence type="ECO:0000256" key="13">
    <source>
        <dbReference type="SAM" id="Coils"/>
    </source>
</evidence>
<keyword evidence="13" id="KW-0175">Coiled coil</keyword>
<evidence type="ECO:0000256" key="4">
    <source>
        <dbReference type="ARBA" id="ARBA00022490"/>
    </source>
</evidence>
<comment type="subunit">
    <text evidence="3 11">Monomer.</text>
</comment>
<dbReference type="InterPro" id="IPR008909">
    <property type="entry name" value="DALR_anticod-bd"/>
</dbReference>
<dbReference type="AlphaFoldDB" id="A0A3D8ITR8"/>
<feature type="domain" description="Arginyl tRNA synthetase N-terminal" evidence="15">
    <location>
        <begin position="4"/>
        <end position="78"/>
    </location>
</feature>
<dbReference type="SMART" id="SM00836">
    <property type="entry name" value="DALR_1"/>
    <property type="match status" value="1"/>
</dbReference>
<evidence type="ECO:0000256" key="10">
    <source>
        <dbReference type="ARBA" id="ARBA00049339"/>
    </source>
</evidence>
<dbReference type="CDD" id="cd00671">
    <property type="entry name" value="ArgRS_core"/>
    <property type="match status" value="1"/>
</dbReference>
<dbReference type="GO" id="GO:0005524">
    <property type="term" value="F:ATP binding"/>
    <property type="evidence" value="ECO:0007669"/>
    <property type="project" value="UniProtKB-UniRule"/>
</dbReference>
<dbReference type="GO" id="GO:0004814">
    <property type="term" value="F:arginine-tRNA ligase activity"/>
    <property type="evidence" value="ECO:0007669"/>
    <property type="project" value="UniProtKB-UniRule"/>
</dbReference>
<dbReference type="HAMAP" id="MF_00123">
    <property type="entry name" value="Arg_tRNA_synth"/>
    <property type="match status" value="1"/>
</dbReference>
<feature type="short sequence motif" description="'HIGH' region" evidence="11">
    <location>
        <begin position="112"/>
        <end position="122"/>
    </location>
</feature>
<dbReference type="InterPro" id="IPR035684">
    <property type="entry name" value="ArgRS_core"/>
</dbReference>
<dbReference type="InterPro" id="IPR009080">
    <property type="entry name" value="tRNAsynth_Ia_anticodon-bd"/>
</dbReference>
<name>A0A3D8ITR8_9HELI</name>
<keyword evidence="7 11" id="KW-0067">ATP-binding</keyword>
<evidence type="ECO:0000256" key="7">
    <source>
        <dbReference type="ARBA" id="ARBA00022840"/>
    </source>
</evidence>
<dbReference type="InterPro" id="IPR001278">
    <property type="entry name" value="Arg-tRNA-ligase"/>
</dbReference>
<comment type="catalytic activity">
    <reaction evidence="10 11">
        <text>tRNA(Arg) + L-arginine + ATP = L-arginyl-tRNA(Arg) + AMP + diphosphate</text>
        <dbReference type="Rhea" id="RHEA:20301"/>
        <dbReference type="Rhea" id="RHEA-COMP:9658"/>
        <dbReference type="Rhea" id="RHEA-COMP:9673"/>
        <dbReference type="ChEBI" id="CHEBI:30616"/>
        <dbReference type="ChEBI" id="CHEBI:32682"/>
        <dbReference type="ChEBI" id="CHEBI:33019"/>
        <dbReference type="ChEBI" id="CHEBI:78442"/>
        <dbReference type="ChEBI" id="CHEBI:78513"/>
        <dbReference type="ChEBI" id="CHEBI:456215"/>
        <dbReference type="EC" id="6.1.1.19"/>
    </reaction>
</comment>
<sequence length="528" mass="59873">MLYAKVKAKLDEILGCDVVLERPKNRDFGHFATPVAFVLAKIQRKNPKILSEEIAQKLREIELFAQVDTLNGYINLTLKQELFLEALEEILKEGFKPFAPRGERILLEYVSANPTGPLHIGHARGAIYGDALYRIGNFLGYEIESEYYINDAGAQISMLGLSILLAGKEEILGEEVIYPQQYYRGEYIIDLAKAASEKFGKEIFASQQSIAQLAEFGKDLMLEEIKRNLASVGINFDHFVSEKLLYDRWEETLKELEDNGGIYKNEGKVWLKSSEHGDEKDRVVVRESGEPTYLAGDIIYHADKFQRNYDHYINIWGADHHGYIARVKAAIEFLGFKSNRLEVLLSQMVKLLKKGMPYKMSKRAGNFILMQDVVNDIGADALRFVFLCKKADISLEFDVDDLKKEDSSNPIFYINYANARICTLIEKSGRKLDEIRSVKLESIDADEEGLIFLSSQLPQVLISSFLERSPLKVCDYLKSLASQLHAFYNAQKILGEKREAQRLKILLGVSIALESALGLLGIQAKKKM</sequence>
<dbReference type="SUPFAM" id="SSF52374">
    <property type="entry name" value="Nucleotidylyl transferase"/>
    <property type="match status" value="1"/>
</dbReference>
<dbReference type="Proteomes" id="UP000257067">
    <property type="component" value="Unassembled WGS sequence"/>
</dbReference>
<evidence type="ECO:0000256" key="2">
    <source>
        <dbReference type="ARBA" id="ARBA00005594"/>
    </source>
</evidence>
<dbReference type="Pfam" id="PF00750">
    <property type="entry name" value="tRNA-synt_1d"/>
    <property type="match status" value="1"/>
</dbReference>
<dbReference type="GO" id="GO:0006420">
    <property type="term" value="P:arginyl-tRNA aminoacylation"/>
    <property type="evidence" value="ECO:0007669"/>
    <property type="project" value="UniProtKB-UniRule"/>
</dbReference>
<dbReference type="NCBIfam" id="TIGR00456">
    <property type="entry name" value="argS"/>
    <property type="match status" value="1"/>
</dbReference>
<accession>A0A3D8ITR8</accession>